<dbReference type="Proteomes" id="UP001519273">
    <property type="component" value="Unassembled WGS sequence"/>
</dbReference>
<feature type="transmembrane region" description="Helical" evidence="1">
    <location>
        <begin position="54"/>
        <end position="73"/>
    </location>
</feature>
<sequence>MNELQLPNTYEEDRYLPIWILVLIAPITILMWAAVYIQLIEGKPFGAKPASDTVLIILWIIFGILLPSLFYFIKYRIRLNNEQLVLELIPFYKNKIRIADIQTINLITVRPLIDFGGWGLRFNGKKTGLIIEGKVGIEVKLKSNEIIVIASKRSEQLYKQLSLIEKKM</sequence>
<gene>
    <name evidence="2" type="ORF">J2Z20_001362</name>
</gene>
<evidence type="ECO:0008006" key="4">
    <source>
        <dbReference type="Google" id="ProtNLM"/>
    </source>
</evidence>
<comment type="caution">
    <text evidence="2">The sequence shown here is derived from an EMBL/GenBank/DDBJ whole genome shotgun (WGS) entry which is preliminary data.</text>
</comment>
<dbReference type="EMBL" id="JAGGKP010000001">
    <property type="protein sequence ID" value="MBP1936501.1"/>
    <property type="molecule type" value="Genomic_DNA"/>
</dbReference>
<name>A0ABS4H214_9BACL</name>
<keyword evidence="1" id="KW-0812">Transmembrane</keyword>
<dbReference type="RefSeq" id="WP_209846891.1">
    <property type="nucleotide sequence ID" value="NZ_CBCRVE010000002.1"/>
</dbReference>
<keyword evidence="1" id="KW-1133">Transmembrane helix</keyword>
<proteinExistence type="predicted"/>
<protein>
    <recommendedName>
        <fullName evidence="4">DUF304 domain-containing protein</fullName>
    </recommendedName>
</protein>
<accession>A0ABS4H214</accession>
<dbReference type="InterPro" id="IPR046139">
    <property type="entry name" value="DUF6141"/>
</dbReference>
<reference evidence="2 3" key="1">
    <citation type="submission" date="2021-03" db="EMBL/GenBank/DDBJ databases">
        <title>Genomic Encyclopedia of Type Strains, Phase IV (KMG-IV): sequencing the most valuable type-strain genomes for metagenomic binning, comparative biology and taxonomic classification.</title>
        <authorList>
            <person name="Goeker M."/>
        </authorList>
    </citation>
    <scope>NUCLEOTIDE SEQUENCE [LARGE SCALE GENOMIC DNA]</scope>
    <source>
        <strain evidence="2 3">DSM 23491</strain>
    </source>
</reference>
<evidence type="ECO:0000256" key="1">
    <source>
        <dbReference type="SAM" id="Phobius"/>
    </source>
</evidence>
<keyword evidence="3" id="KW-1185">Reference proteome</keyword>
<feature type="transmembrane region" description="Helical" evidence="1">
    <location>
        <begin position="15"/>
        <end position="34"/>
    </location>
</feature>
<organism evidence="2 3">
    <name type="scientific">Paenibacillus sediminis</name>
    <dbReference type="NCBI Taxonomy" id="664909"/>
    <lineage>
        <taxon>Bacteria</taxon>
        <taxon>Bacillati</taxon>
        <taxon>Bacillota</taxon>
        <taxon>Bacilli</taxon>
        <taxon>Bacillales</taxon>
        <taxon>Paenibacillaceae</taxon>
        <taxon>Paenibacillus</taxon>
    </lineage>
</organism>
<evidence type="ECO:0000313" key="3">
    <source>
        <dbReference type="Proteomes" id="UP001519273"/>
    </source>
</evidence>
<dbReference type="Pfam" id="PF19638">
    <property type="entry name" value="DUF6141"/>
    <property type="match status" value="1"/>
</dbReference>
<evidence type="ECO:0000313" key="2">
    <source>
        <dbReference type="EMBL" id="MBP1936501.1"/>
    </source>
</evidence>
<keyword evidence="1" id="KW-0472">Membrane</keyword>